<dbReference type="InterPro" id="IPR001098">
    <property type="entry name" value="DNA-dir_DNA_pol_A_palm_dom"/>
</dbReference>
<dbReference type="GO" id="GO:0006261">
    <property type="term" value="P:DNA-templated DNA replication"/>
    <property type="evidence" value="ECO:0007669"/>
    <property type="project" value="InterPro"/>
</dbReference>
<evidence type="ECO:0000256" key="9">
    <source>
        <dbReference type="ARBA" id="ARBA00023204"/>
    </source>
</evidence>
<dbReference type="Pfam" id="PF02739">
    <property type="entry name" value="5_3_exonuc_N"/>
    <property type="match status" value="1"/>
</dbReference>
<dbReference type="Gene3D" id="3.30.420.10">
    <property type="entry name" value="Ribonuclease H-like superfamily/Ribonuclease H"/>
    <property type="match status" value="1"/>
</dbReference>
<dbReference type="PRINTS" id="PR00868">
    <property type="entry name" value="DNAPOLI"/>
</dbReference>
<dbReference type="SMART" id="SM00279">
    <property type="entry name" value="HhH2"/>
    <property type="match status" value="1"/>
</dbReference>
<dbReference type="InterPro" id="IPR029060">
    <property type="entry name" value="PIN-like_dom_sf"/>
</dbReference>
<dbReference type="Pfam" id="PF01367">
    <property type="entry name" value="5_3_exonuc"/>
    <property type="match status" value="1"/>
</dbReference>
<dbReference type="AlphaFoldDB" id="A0A2W5TIW5"/>
<evidence type="ECO:0000256" key="10">
    <source>
        <dbReference type="ARBA" id="ARBA00049244"/>
    </source>
</evidence>
<evidence type="ECO:0000256" key="3">
    <source>
        <dbReference type="ARBA" id="ARBA00022679"/>
    </source>
</evidence>
<dbReference type="PANTHER" id="PTHR10133:SF27">
    <property type="entry name" value="DNA POLYMERASE NU"/>
    <property type="match status" value="1"/>
</dbReference>
<comment type="similarity">
    <text evidence="1">Belongs to the DNA polymerase type-A family.</text>
</comment>
<dbReference type="InterPro" id="IPR020046">
    <property type="entry name" value="5-3_exonucl_a-hlix_arch_N"/>
</dbReference>
<organism evidence="13 14">
    <name type="scientific">Archangium gephyra</name>
    <dbReference type="NCBI Taxonomy" id="48"/>
    <lineage>
        <taxon>Bacteria</taxon>
        <taxon>Pseudomonadati</taxon>
        <taxon>Myxococcota</taxon>
        <taxon>Myxococcia</taxon>
        <taxon>Myxococcales</taxon>
        <taxon>Cystobacterineae</taxon>
        <taxon>Archangiaceae</taxon>
        <taxon>Archangium</taxon>
    </lineage>
</organism>
<gene>
    <name evidence="13" type="ORF">DI536_08510</name>
</gene>
<evidence type="ECO:0000256" key="1">
    <source>
        <dbReference type="ARBA" id="ARBA00007705"/>
    </source>
</evidence>
<comment type="catalytic activity">
    <reaction evidence="10">
        <text>DNA(n) + a 2'-deoxyribonucleoside 5'-triphosphate = DNA(n+1) + diphosphate</text>
        <dbReference type="Rhea" id="RHEA:22508"/>
        <dbReference type="Rhea" id="RHEA-COMP:17339"/>
        <dbReference type="Rhea" id="RHEA-COMP:17340"/>
        <dbReference type="ChEBI" id="CHEBI:33019"/>
        <dbReference type="ChEBI" id="CHEBI:61560"/>
        <dbReference type="ChEBI" id="CHEBI:173112"/>
        <dbReference type="EC" id="2.7.7.7"/>
    </reaction>
</comment>
<evidence type="ECO:0000313" key="13">
    <source>
        <dbReference type="EMBL" id="PZR15480.1"/>
    </source>
</evidence>
<dbReference type="Gene3D" id="3.30.70.370">
    <property type="match status" value="1"/>
</dbReference>
<dbReference type="SUPFAM" id="SSF56672">
    <property type="entry name" value="DNA/RNA polymerases"/>
    <property type="match status" value="1"/>
</dbReference>
<dbReference type="EC" id="2.7.7.7" evidence="2"/>
<dbReference type="Pfam" id="PF00476">
    <property type="entry name" value="DNA_pol_A"/>
    <property type="match status" value="1"/>
</dbReference>
<dbReference type="GO" id="GO:0008409">
    <property type="term" value="F:5'-3' exonuclease activity"/>
    <property type="evidence" value="ECO:0007669"/>
    <property type="project" value="InterPro"/>
</dbReference>
<keyword evidence="3" id="KW-0808">Transferase</keyword>
<evidence type="ECO:0000313" key="14">
    <source>
        <dbReference type="Proteomes" id="UP000249061"/>
    </source>
</evidence>
<evidence type="ECO:0000256" key="4">
    <source>
        <dbReference type="ARBA" id="ARBA00022695"/>
    </source>
</evidence>
<keyword evidence="9" id="KW-0234">DNA repair</keyword>
<evidence type="ECO:0000259" key="11">
    <source>
        <dbReference type="SMART" id="SM00475"/>
    </source>
</evidence>
<dbReference type="Gene3D" id="3.40.50.1010">
    <property type="entry name" value="5'-nuclease"/>
    <property type="match status" value="1"/>
</dbReference>
<evidence type="ECO:0000256" key="2">
    <source>
        <dbReference type="ARBA" id="ARBA00012417"/>
    </source>
</evidence>
<dbReference type="GO" id="GO:0003677">
    <property type="term" value="F:DNA binding"/>
    <property type="evidence" value="ECO:0007669"/>
    <property type="project" value="UniProtKB-KW"/>
</dbReference>
<dbReference type="PANTHER" id="PTHR10133">
    <property type="entry name" value="DNA POLYMERASE I"/>
    <property type="match status" value="1"/>
</dbReference>
<dbReference type="InterPro" id="IPR002298">
    <property type="entry name" value="DNA_polymerase_A"/>
</dbReference>
<sequence length="853" mass="93886">MRVTARTLIAAASNLLARGFQVVPTDRQSKDGEPVNGLYAVARALRKTLAMKAPDFAVALVDKHAKTRGYPELLTAQLDALPTLCRTLGFTVIETDDELSLAASYARAAGGDVLLVGVDKRLAQLVTERTWWFDANKDVRYTEEIVEKRFNVPPRQVGEWLALVGDEDQLPGIAGIGAKGASELLTEYGTVATALEKLGELKGRVQKALDAGRGELPKVLAQAMLKTDLPLPVPLAELTWSPPEPKAVNALYDELNFRELLQAEPEAKVDVQLVRDAQTLSAHLANATQPVTIQGVLEDPAPVLQALRGIALCAPALLYVPADSEAWAPLLTWLEDAEAKKSGHDLIPLRVAVARLGRELRGIVTDSECLSHLTQPSNWAPHDLTTVARHVLSRALPEDDGELGTGKSRKQWAALPVERVAEVAALRAQASAQITTQLFPEVDQRLLGEYLALSQTLVRMELHGLGVDVEELERAKTAFAEMEAELEKEITALAGHSFNINSSKQLGEVLFEELKLPVVSRTRTGWSTANEALERIEHAHPIVSLVMRWRTLRRLRDSWLVSLREYVHTDGRVHSRFHVARSFSGHLINTNPDLGRVPGRTPEMNRVRRAFVAQPGWVLMSVDYSQLGLYVLANLTKDPALVEPLKSRSDMHRITAAAVFQKKPEDVTLVERQRGKVINFATFAGQGASALALQLGVPASEAKAYLARFDAHYAKVREFQDEQLRLAKEQGFITTIAGRKWPIGGMESLDSQLHSYAERLARRATHEGSVSDVGRKALLDVDRALRERGMKATPVMQILDEVLFEVPKDELAEAAKLCADVMRKVYDFEVPLVVGVEAGPNWADLEPVVTHQA</sequence>
<keyword evidence="4" id="KW-0548">Nucleotidyltransferase</keyword>
<evidence type="ECO:0000256" key="5">
    <source>
        <dbReference type="ARBA" id="ARBA00022705"/>
    </source>
</evidence>
<dbReference type="Gene3D" id="1.10.150.20">
    <property type="entry name" value="5' to 3' exonuclease, C-terminal subdomain"/>
    <property type="match status" value="2"/>
</dbReference>
<feature type="domain" description="5'-3' exonuclease" evidence="11">
    <location>
        <begin position="5"/>
        <end position="241"/>
    </location>
</feature>
<dbReference type="GO" id="GO:0003887">
    <property type="term" value="F:DNA-directed DNA polymerase activity"/>
    <property type="evidence" value="ECO:0007669"/>
    <property type="project" value="UniProtKB-KW"/>
</dbReference>
<dbReference type="CDD" id="cd09898">
    <property type="entry name" value="H3TH_53EXO"/>
    <property type="match status" value="1"/>
</dbReference>
<dbReference type="SMART" id="SM00482">
    <property type="entry name" value="POLAc"/>
    <property type="match status" value="1"/>
</dbReference>
<dbReference type="InterPro" id="IPR036279">
    <property type="entry name" value="5-3_exonuclease_C_sf"/>
</dbReference>
<keyword evidence="8" id="KW-0238">DNA-binding</keyword>
<dbReference type="EMBL" id="QFQP01000005">
    <property type="protein sequence ID" value="PZR15480.1"/>
    <property type="molecule type" value="Genomic_DNA"/>
</dbReference>
<keyword evidence="6" id="KW-0227">DNA damage</keyword>
<reference evidence="13 14" key="1">
    <citation type="submission" date="2017-08" db="EMBL/GenBank/DDBJ databases">
        <title>Infants hospitalized years apart are colonized by the same room-sourced microbial strains.</title>
        <authorList>
            <person name="Brooks B."/>
            <person name="Olm M.R."/>
            <person name="Firek B.A."/>
            <person name="Baker R."/>
            <person name="Thomas B.C."/>
            <person name="Morowitz M.J."/>
            <person name="Banfield J.F."/>
        </authorList>
    </citation>
    <scope>NUCLEOTIDE SEQUENCE [LARGE SCALE GENOMIC DNA]</scope>
    <source>
        <strain evidence="13">S2_003_000_R2_14</strain>
    </source>
</reference>
<dbReference type="InterPro" id="IPR020045">
    <property type="entry name" value="DNA_polI_H3TH"/>
</dbReference>
<dbReference type="Gene3D" id="1.20.1060.10">
    <property type="entry name" value="Taq DNA Polymerase, Chain T, domain 4"/>
    <property type="match status" value="1"/>
</dbReference>
<evidence type="ECO:0000259" key="12">
    <source>
        <dbReference type="SMART" id="SM00482"/>
    </source>
</evidence>
<dbReference type="InterPro" id="IPR036397">
    <property type="entry name" value="RNaseH_sf"/>
</dbReference>
<proteinExistence type="inferred from homology"/>
<dbReference type="InterPro" id="IPR002421">
    <property type="entry name" value="5-3_exonuclease"/>
</dbReference>
<evidence type="ECO:0000256" key="7">
    <source>
        <dbReference type="ARBA" id="ARBA00022932"/>
    </source>
</evidence>
<feature type="domain" description="DNA-directed DNA polymerase family A palm" evidence="12">
    <location>
        <begin position="605"/>
        <end position="810"/>
    </location>
</feature>
<dbReference type="SUPFAM" id="SSF88723">
    <property type="entry name" value="PIN domain-like"/>
    <property type="match status" value="1"/>
</dbReference>
<evidence type="ECO:0000256" key="8">
    <source>
        <dbReference type="ARBA" id="ARBA00023125"/>
    </source>
</evidence>
<dbReference type="SUPFAM" id="SSF53098">
    <property type="entry name" value="Ribonuclease H-like"/>
    <property type="match status" value="1"/>
</dbReference>
<keyword evidence="5" id="KW-0235">DNA replication</keyword>
<dbReference type="InterPro" id="IPR008918">
    <property type="entry name" value="HhH2"/>
</dbReference>
<keyword evidence="7" id="KW-0239">DNA-directed DNA polymerase</keyword>
<dbReference type="InterPro" id="IPR012337">
    <property type="entry name" value="RNaseH-like_sf"/>
</dbReference>
<dbReference type="SMART" id="SM00475">
    <property type="entry name" value="53EXOc"/>
    <property type="match status" value="1"/>
</dbReference>
<dbReference type="Proteomes" id="UP000249061">
    <property type="component" value="Unassembled WGS sequence"/>
</dbReference>
<comment type="caution">
    <text evidence="13">The sequence shown here is derived from an EMBL/GenBank/DDBJ whole genome shotgun (WGS) entry which is preliminary data.</text>
</comment>
<evidence type="ECO:0000256" key="6">
    <source>
        <dbReference type="ARBA" id="ARBA00022763"/>
    </source>
</evidence>
<dbReference type="SUPFAM" id="SSF47807">
    <property type="entry name" value="5' to 3' exonuclease, C-terminal subdomain"/>
    <property type="match status" value="1"/>
</dbReference>
<dbReference type="GO" id="GO:0006302">
    <property type="term" value="P:double-strand break repair"/>
    <property type="evidence" value="ECO:0007669"/>
    <property type="project" value="TreeGrafter"/>
</dbReference>
<dbReference type="InterPro" id="IPR043502">
    <property type="entry name" value="DNA/RNA_pol_sf"/>
</dbReference>
<protein>
    <recommendedName>
        <fullName evidence="2">DNA-directed DNA polymerase</fullName>
        <ecNumber evidence="2">2.7.7.7</ecNumber>
    </recommendedName>
</protein>
<dbReference type="CDD" id="cd06140">
    <property type="entry name" value="DNA_polA_I_Bacillus_like_exo"/>
    <property type="match status" value="1"/>
</dbReference>
<name>A0A2W5TIW5_9BACT</name>
<accession>A0A2W5TIW5</accession>